<accession>A0AAN7V1J1</accession>
<proteinExistence type="predicted"/>
<protein>
    <recommendedName>
        <fullName evidence="3">Ferrochelatase</fullName>
    </recommendedName>
</protein>
<name>A0AAN7V1J1_9PEZI</name>
<sequence>MAARHSVVHLSRKAAGAVSCSPLRAFRPAQDIISQTRAFATPVPPVTQNAAGSKGPTAMVFLNMGGPSTVDEVQDFLKRLFVSLCCVYAQAQSKFANVNIPT</sequence>
<reference evidence="1 2" key="1">
    <citation type="submission" date="2023-10" db="EMBL/GenBank/DDBJ databases">
        <title>Draft genome sequence of Xylaria bambusicola isolate GMP-LS, the root and basal stem rot pathogen of sugarcane in Indonesia.</title>
        <authorList>
            <person name="Selvaraj P."/>
            <person name="Muralishankar V."/>
            <person name="Muruganantham S."/>
            <person name="Sp S."/>
            <person name="Haryani S."/>
            <person name="Lau K.J.X."/>
            <person name="Naqvi N.I."/>
        </authorList>
    </citation>
    <scope>NUCLEOTIDE SEQUENCE [LARGE SCALE GENOMIC DNA]</scope>
    <source>
        <strain evidence="1">GMP-LS</strain>
    </source>
</reference>
<dbReference type="Proteomes" id="UP001305414">
    <property type="component" value="Unassembled WGS sequence"/>
</dbReference>
<dbReference type="SUPFAM" id="SSF53800">
    <property type="entry name" value="Chelatase"/>
    <property type="match status" value="1"/>
</dbReference>
<evidence type="ECO:0008006" key="3">
    <source>
        <dbReference type="Google" id="ProtNLM"/>
    </source>
</evidence>
<keyword evidence="2" id="KW-1185">Reference proteome</keyword>
<dbReference type="AlphaFoldDB" id="A0AAN7V1J1"/>
<organism evidence="1 2">
    <name type="scientific">Xylaria bambusicola</name>
    <dbReference type="NCBI Taxonomy" id="326684"/>
    <lineage>
        <taxon>Eukaryota</taxon>
        <taxon>Fungi</taxon>
        <taxon>Dikarya</taxon>
        <taxon>Ascomycota</taxon>
        <taxon>Pezizomycotina</taxon>
        <taxon>Sordariomycetes</taxon>
        <taxon>Xylariomycetidae</taxon>
        <taxon>Xylariales</taxon>
        <taxon>Xylariaceae</taxon>
        <taxon>Xylaria</taxon>
    </lineage>
</organism>
<comment type="caution">
    <text evidence="1">The sequence shown here is derived from an EMBL/GenBank/DDBJ whole genome shotgun (WGS) entry which is preliminary data.</text>
</comment>
<dbReference type="Gene3D" id="3.40.50.1400">
    <property type="match status" value="1"/>
</dbReference>
<evidence type="ECO:0000313" key="2">
    <source>
        <dbReference type="Proteomes" id="UP001305414"/>
    </source>
</evidence>
<gene>
    <name evidence="1" type="ORF">RRF57_012253</name>
</gene>
<evidence type="ECO:0000313" key="1">
    <source>
        <dbReference type="EMBL" id="KAK5636541.1"/>
    </source>
</evidence>
<dbReference type="EMBL" id="JAWHQM010000072">
    <property type="protein sequence ID" value="KAK5636541.1"/>
    <property type="molecule type" value="Genomic_DNA"/>
</dbReference>